<accession>A0A1C3RJZ3</accession>
<evidence type="ECO:0000313" key="2">
    <source>
        <dbReference type="EMBL" id="SCA57585.1"/>
    </source>
</evidence>
<reference evidence="2 3" key="1">
    <citation type="submission" date="2016-07" db="EMBL/GenBank/DDBJ databases">
        <authorList>
            <person name="Lefevre C.T."/>
        </authorList>
    </citation>
    <scope>NUCLEOTIDE SEQUENCE [LARGE SCALE GENOMIC DNA]</scope>
    <source>
        <strain evidence="2">PR1</strain>
    </source>
</reference>
<proteinExistence type="predicted"/>
<gene>
    <name evidence="2" type="ORF">MTBPR1_60098</name>
</gene>
<dbReference type="RefSeq" id="WP_069189604.1">
    <property type="nucleotide sequence ID" value="NZ_FLYE01000045.1"/>
</dbReference>
<keyword evidence="1" id="KW-1133">Transmembrane helix</keyword>
<dbReference type="Proteomes" id="UP000231658">
    <property type="component" value="Unassembled WGS sequence"/>
</dbReference>
<dbReference type="EMBL" id="FLYE01000045">
    <property type="protein sequence ID" value="SCA57585.1"/>
    <property type="molecule type" value="Genomic_DNA"/>
</dbReference>
<protein>
    <submittedName>
        <fullName evidence="2">Uncharacterized protein</fullName>
    </submittedName>
</protein>
<feature type="transmembrane region" description="Helical" evidence="1">
    <location>
        <begin position="70"/>
        <end position="88"/>
    </location>
</feature>
<dbReference type="AlphaFoldDB" id="A0A1C3RJZ3"/>
<keyword evidence="3" id="KW-1185">Reference proteome</keyword>
<keyword evidence="1" id="KW-0812">Transmembrane</keyword>
<dbReference type="STRING" id="1867952.MTBPR1_60098"/>
<organism evidence="2 3">
    <name type="scientific">Candidatus Terasakiella magnetica</name>
    <dbReference type="NCBI Taxonomy" id="1867952"/>
    <lineage>
        <taxon>Bacteria</taxon>
        <taxon>Pseudomonadati</taxon>
        <taxon>Pseudomonadota</taxon>
        <taxon>Alphaproteobacteria</taxon>
        <taxon>Rhodospirillales</taxon>
        <taxon>Terasakiellaceae</taxon>
        <taxon>Terasakiella</taxon>
    </lineage>
</organism>
<sequence>MVKENRNSSAEILDQASTVQSVVQQVTSLKTTGAGAGLGAAHHAGMVSAGGGFFTGKACGLKLGLGLSGFGGPIVLAAVAGLAGYGLFKTLKKK</sequence>
<evidence type="ECO:0000256" key="1">
    <source>
        <dbReference type="SAM" id="Phobius"/>
    </source>
</evidence>
<keyword evidence="1" id="KW-0472">Membrane</keyword>
<name>A0A1C3RJZ3_9PROT</name>
<evidence type="ECO:0000313" key="3">
    <source>
        <dbReference type="Proteomes" id="UP000231658"/>
    </source>
</evidence>